<protein>
    <submittedName>
        <fullName evidence="6">ABC transporter-like protein</fullName>
    </submittedName>
</protein>
<gene>
    <name evidence="6" type="ORF">THII_0138</name>
</gene>
<dbReference type="GO" id="GO:0022857">
    <property type="term" value="F:transmembrane transporter activity"/>
    <property type="evidence" value="ECO:0007669"/>
    <property type="project" value="TreeGrafter"/>
</dbReference>
<evidence type="ECO:0000313" key="6">
    <source>
        <dbReference type="EMBL" id="BAP54435.1"/>
    </source>
</evidence>
<organism evidence="6 7">
    <name type="scientific">Thioploca ingrica</name>
    <dbReference type="NCBI Taxonomy" id="40754"/>
    <lineage>
        <taxon>Bacteria</taxon>
        <taxon>Pseudomonadati</taxon>
        <taxon>Pseudomonadota</taxon>
        <taxon>Gammaproteobacteria</taxon>
        <taxon>Thiotrichales</taxon>
        <taxon>Thiotrichaceae</taxon>
        <taxon>Thioploca</taxon>
    </lineage>
</organism>
<evidence type="ECO:0000256" key="3">
    <source>
        <dbReference type="ARBA" id="ARBA00022840"/>
    </source>
</evidence>
<dbReference type="PROSITE" id="PS50893">
    <property type="entry name" value="ABC_TRANSPORTER_2"/>
    <property type="match status" value="1"/>
</dbReference>
<sequence>MSNLLELSHITKTYPVGEARVEALKGIDLCLKMGEFVAIGGPSGSGKSTLLNICGLLDQSDQGEYRFDNQNIGTLDPTQLTRLRREYIGFIFQHFNLIPVMNALENVEYPLMLTQLVAKERRARAAMMLDKVGLSELYYQLPDQMSGGQRQRVAIARALVKHPQLVIADEPTANLDTVTANQIIDLMHELSTEQNTTFLIATHDERMVRRCGRTLHLVDGVLQS</sequence>
<accession>A0A090AI34</accession>
<evidence type="ECO:0000256" key="1">
    <source>
        <dbReference type="ARBA" id="ARBA00022448"/>
    </source>
</evidence>
<dbReference type="GO" id="GO:0044874">
    <property type="term" value="P:lipoprotein localization to outer membrane"/>
    <property type="evidence" value="ECO:0007669"/>
    <property type="project" value="TreeGrafter"/>
</dbReference>
<reference evidence="6 7" key="1">
    <citation type="journal article" date="2014" name="ISME J.">
        <title>Ecophysiology of Thioploca ingrica as revealed by the complete genome sequence supplemented with proteomic evidence.</title>
        <authorList>
            <person name="Kojima H."/>
            <person name="Ogura Y."/>
            <person name="Yamamoto N."/>
            <person name="Togashi T."/>
            <person name="Mori H."/>
            <person name="Watanabe T."/>
            <person name="Nemoto F."/>
            <person name="Kurokawa K."/>
            <person name="Hayashi T."/>
            <person name="Fukui M."/>
        </authorList>
    </citation>
    <scope>NUCLEOTIDE SEQUENCE [LARGE SCALE GENOMIC DNA]</scope>
</reference>
<dbReference type="SUPFAM" id="SSF52540">
    <property type="entry name" value="P-loop containing nucleoside triphosphate hydrolases"/>
    <property type="match status" value="1"/>
</dbReference>
<dbReference type="InterPro" id="IPR003593">
    <property type="entry name" value="AAA+_ATPase"/>
</dbReference>
<dbReference type="PANTHER" id="PTHR24220:SF689">
    <property type="entry name" value="LIPOPROTEIN-RELEASING SYSTEM ATP-BINDING PROTEIN LOLD"/>
    <property type="match status" value="1"/>
</dbReference>
<dbReference type="InterPro" id="IPR015854">
    <property type="entry name" value="ABC_transpr_LolD-like"/>
</dbReference>
<dbReference type="SMART" id="SM00382">
    <property type="entry name" value="AAA"/>
    <property type="match status" value="1"/>
</dbReference>
<evidence type="ECO:0000313" key="7">
    <source>
        <dbReference type="Proteomes" id="UP000031623"/>
    </source>
</evidence>
<keyword evidence="3" id="KW-0067">ATP-binding</keyword>
<dbReference type="PANTHER" id="PTHR24220">
    <property type="entry name" value="IMPORT ATP-BINDING PROTEIN"/>
    <property type="match status" value="1"/>
</dbReference>
<evidence type="ECO:0000259" key="5">
    <source>
        <dbReference type="PROSITE" id="PS50893"/>
    </source>
</evidence>
<dbReference type="HOGENOM" id="CLU_000604_1_22_6"/>
<keyword evidence="1" id="KW-0813">Transport</keyword>
<dbReference type="InterPro" id="IPR017871">
    <property type="entry name" value="ABC_transporter-like_CS"/>
</dbReference>
<dbReference type="InterPro" id="IPR017911">
    <property type="entry name" value="MacB-like_ATP-bd"/>
</dbReference>
<feature type="domain" description="ABC transporter" evidence="5">
    <location>
        <begin position="5"/>
        <end position="224"/>
    </location>
</feature>
<dbReference type="STRING" id="40754.THII_0138"/>
<dbReference type="GO" id="GO:0016887">
    <property type="term" value="F:ATP hydrolysis activity"/>
    <property type="evidence" value="ECO:0007669"/>
    <property type="project" value="InterPro"/>
</dbReference>
<dbReference type="CDD" id="cd03255">
    <property type="entry name" value="ABC_MJ0796_LolCDE_FtsE"/>
    <property type="match status" value="1"/>
</dbReference>
<keyword evidence="2" id="KW-0547">Nucleotide-binding</keyword>
<dbReference type="PROSITE" id="PS00211">
    <property type="entry name" value="ABC_TRANSPORTER_1"/>
    <property type="match status" value="1"/>
</dbReference>
<keyword evidence="7" id="KW-1185">Reference proteome</keyword>
<dbReference type="Pfam" id="PF00005">
    <property type="entry name" value="ABC_tran"/>
    <property type="match status" value="1"/>
</dbReference>
<evidence type="ECO:0000256" key="4">
    <source>
        <dbReference type="ARBA" id="ARBA00038388"/>
    </source>
</evidence>
<evidence type="ECO:0000256" key="2">
    <source>
        <dbReference type="ARBA" id="ARBA00022741"/>
    </source>
</evidence>
<dbReference type="GO" id="GO:1902495">
    <property type="term" value="C:transmembrane transporter complex"/>
    <property type="evidence" value="ECO:0007669"/>
    <property type="project" value="UniProtKB-ARBA"/>
</dbReference>
<dbReference type="GO" id="GO:0005524">
    <property type="term" value="F:ATP binding"/>
    <property type="evidence" value="ECO:0007669"/>
    <property type="project" value="UniProtKB-KW"/>
</dbReference>
<dbReference type="AlphaFoldDB" id="A0A090AI34"/>
<dbReference type="Proteomes" id="UP000031623">
    <property type="component" value="Chromosome"/>
</dbReference>
<name>A0A090AI34_9GAMM</name>
<dbReference type="KEGG" id="tig:THII_0138"/>
<dbReference type="GO" id="GO:0005886">
    <property type="term" value="C:plasma membrane"/>
    <property type="evidence" value="ECO:0007669"/>
    <property type="project" value="TreeGrafter"/>
</dbReference>
<dbReference type="FunFam" id="3.40.50.300:FF:000032">
    <property type="entry name" value="Export ABC transporter ATP-binding protein"/>
    <property type="match status" value="1"/>
</dbReference>
<dbReference type="Gene3D" id="3.40.50.300">
    <property type="entry name" value="P-loop containing nucleotide triphosphate hydrolases"/>
    <property type="match status" value="1"/>
</dbReference>
<comment type="similarity">
    <text evidence="4">Belongs to the ABC transporter superfamily. Macrolide exporter (TC 3.A.1.122) family.</text>
</comment>
<dbReference type="GO" id="GO:0089705">
    <property type="term" value="P:protein localization to outer membrane"/>
    <property type="evidence" value="ECO:0007669"/>
    <property type="project" value="TreeGrafter"/>
</dbReference>
<proteinExistence type="inferred from homology"/>
<dbReference type="EMBL" id="AP014633">
    <property type="protein sequence ID" value="BAP54435.1"/>
    <property type="molecule type" value="Genomic_DNA"/>
</dbReference>
<dbReference type="InterPro" id="IPR003439">
    <property type="entry name" value="ABC_transporter-like_ATP-bd"/>
</dbReference>
<dbReference type="InterPro" id="IPR027417">
    <property type="entry name" value="P-loop_NTPase"/>
</dbReference>